<comment type="caution">
    <text evidence="2">The sequence shown here is derived from an EMBL/GenBank/DDBJ whole genome shotgun (WGS) entry which is preliminary data.</text>
</comment>
<reference evidence="2 3" key="1">
    <citation type="submission" date="2016-04" db="EMBL/GenBank/DDBJ databases">
        <authorList>
            <person name="Evans L.H."/>
            <person name="Alamgir A."/>
            <person name="Owens N."/>
            <person name="Weber N.D."/>
            <person name="Virtaneva K."/>
            <person name="Barbian K."/>
            <person name="Babar A."/>
            <person name="Rosenke K."/>
        </authorList>
    </citation>
    <scope>NUCLEOTIDE SEQUENCE [LARGE SCALE GENOMIC DNA]</scope>
    <source>
        <strain evidence="2 3">LMa1</strain>
    </source>
</reference>
<sequence length="66" mass="7241">MRKFGKKAGKEKKDPPEKRGAPGERFEGFPGWACNQRRGGSSGCRMHSKKIPPSGGIFFYGGNANR</sequence>
<dbReference type="Proteomes" id="UP000078532">
    <property type="component" value="Unassembled WGS sequence"/>
</dbReference>
<feature type="compositionally biased region" description="Basic residues" evidence="1">
    <location>
        <begin position="1"/>
        <end position="10"/>
    </location>
</feature>
<feature type="region of interest" description="Disordered" evidence="1">
    <location>
        <begin position="1"/>
        <end position="66"/>
    </location>
</feature>
<gene>
    <name evidence="2" type="ORF">A6M21_08335</name>
</gene>
<dbReference type="AlphaFoldDB" id="A0A1B7LFL6"/>
<dbReference type="EMBL" id="LYVF01000118">
    <property type="protein sequence ID" value="OAT82956.1"/>
    <property type="molecule type" value="Genomic_DNA"/>
</dbReference>
<evidence type="ECO:0000256" key="1">
    <source>
        <dbReference type="SAM" id="MobiDB-lite"/>
    </source>
</evidence>
<keyword evidence="3" id="KW-1185">Reference proteome</keyword>
<proteinExistence type="predicted"/>
<feature type="compositionally biased region" description="Basic and acidic residues" evidence="1">
    <location>
        <begin position="11"/>
        <end position="27"/>
    </location>
</feature>
<organism evidence="2 3">
    <name type="scientific">Desulfotomaculum copahuensis</name>
    <dbReference type="NCBI Taxonomy" id="1838280"/>
    <lineage>
        <taxon>Bacteria</taxon>
        <taxon>Bacillati</taxon>
        <taxon>Bacillota</taxon>
        <taxon>Clostridia</taxon>
        <taxon>Eubacteriales</taxon>
        <taxon>Desulfotomaculaceae</taxon>
        <taxon>Desulfotomaculum</taxon>
    </lineage>
</organism>
<name>A0A1B7LFL6_9FIRM</name>
<evidence type="ECO:0000313" key="2">
    <source>
        <dbReference type="EMBL" id="OAT82956.1"/>
    </source>
</evidence>
<evidence type="ECO:0000313" key="3">
    <source>
        <dbReference type="Proteomes" id="UP000078532"/>
    </source>
</evidence>
<protein>
    <submittedName>
        <fullName evidence="2">Uncharacterized protein</fullName>
    </submittedName>
</protein>
<accession>A0A1B7LFL6</accession>